<keyword evidence="2" id="KW-1133">Transmembrane helix</keyword>
<dbReference type="Proteomes" id="UP001652432">
    <property type="component" value="Unassembled WGS sequence"/>
</dbReference>
<evidence type="ECO:0000256" key="2">
    <source>
        <dbReference type="SAM" id="Phobius"/>
    </source>
</evidence>
<dbReference type="RefSeq" id="WP_262575336.1">
    <property type="nucleotide sequence ID" value="NZ_JAOQKJ010000010.1"/>
</dbReference>
<protein>
    <submittedName>
        <fullName evidence="3">Uncharacterized protein</fullName>
    </submittedName>
</protein>
<sequence length="217" mass="25075">MLYSLWKYKLLLFLIILFFVCSIICQIVPGVILSRLLEETENMASTKNRPLKQCRLKYINCCQLNGRVVNTGVFVDRFIRKLTFSGISLNRISNMAGQMMMLSILVTGICVCRCLSAGGTLFQIIPYYVISILELYLYFTLSGAVDIAGRKEALKIELTDYLENHLMPRLQETMEEESREKEKRPADTEESVQEENRLDLSQIRRDELEELLRELIG</sequence>
<gene>
    <name evidence="3" type="ORF">OCV77_12530</name>
</gene>
<evidence type="ECO:0000313" key="4">
    <source>
        <dbReference type="Proteomes" id="UP001652432"/>
    </source>
</evidence>
<feature type="compositionally biased region" description="Basic and acidic residues" evidence="1">
    <location>
        <begin position="176"/>
        <end position="187"/>
    </location>
</feature>
<name>A0ABT2T4W5_9FIRM</name>
<keyword evidence="2" id="KW-0472">Membrane</keyword>
<evidence type="ECO:0000313" key="3">
    <source>
        <dbReference type="EMBL" id="MCU6745304.1"/>
    </source>
</evidence>
<comment type="caution">
    <text evidence="3">The sequence shown here is derived from an EMBL/GenBank/DDBJ whole genome shotgun (WGS) entry which is preliminary data.</text>
</comment>
<dbReference type="EMBL" id="JAOQKJ010000010">
    <property type="protein sequence ID" value="MCU6745304.1"/>
    <property type="molecule type" value="Genomic_DNA"/>
</dbReference>
<feature type="transmembrane region" description="Helical" evidence="2">
    <location>
        <begin position="125"/>
        <end position="145"/>
    </location>
</feature>
<reference evidence="3 4" key="1">
    <citation type="journal article" date="2021" name="ISME Commun">
        <title>Automated analysis of genomic sequences facilitates high-throughput and comprehensive description of bacteria.</title>
        <authorList>
            <person name="Hitch T.C.A."/>
        </authorList>
    </citation>
    <scope>NUCLEOTIDE SEQUENCE [LARGE SCALE GENOMIC DNA]</scope>
    <source>
        <strain evidence="3 4">Sanger_18</strain>
    </source>
</reference>
<keyword evidence="2" id="KW-0812">Transmembrane</keyword>
<feature type="region of interest" description="Disordered" evidence="1">
    <location>
        <begin position="173"/>
        <end position="198"/>
    </location>
</feature>
<organism evidence="3 4">
    <name type="scientific">Suilimivivens aceti</name>
    <dbReference type="NCBI Taxonomy" id="2981774"/>
    <lineage>
        <taxon>Bacteria</taxon>
        <taxon>Bacillati</taxon>
        <taxon>Bacillota</taxon>
        <taxon>Clostridia</taxon>
        <taxon>Lachnospirales</taxon>
        <taxon>Lachnospiraceae</taxon>
        <taxon>Suilimivivens</taxon>
    </lineage>
</organism>
<feature type="transmembrane region" description="Helical" evidence="2">
    <location>
        <begin position="12"/>
        <end position="33"/>
    </location>
</feature>
<accession>A0ABT2T4W5</accession>
<proteinExistence type="predicted"/>
<evidence type="ECO:0000256" key="1">
    <source>
        <dbReference type="SAM" id="MobiDB-lite"/>
    </source>
</evidence>
<keyword evidence="4" id="KW-1185">Reference proteome</keyword>